<dbReference type="InterPro" id="IPR040256">
    <property type="entry name" value="At4g02000-like"/>
</dbReference>
<proteinExistence type="predicted"/>
<dbReference type="InterPro" id="IPR025836">
    <property type="entry name" value="Zn_knuckle_CX2CX4HX4C"/>
</dbReference>
<dbReference type="Pfam" id="PF14392">
    <property type="entry name" value="zf-CCHC_4"/>
    <property type="match status" value="1"/>
</dbReference>
<accession>A0A0J8DWW6</accession>
<evidence type="ECO:0000256" key="1">
    <source>
        <dbReference type="SAM" id="MobiDB-lite"/>
    </source>
</evidence>
<dbReference type="OMA" id="TSSWITH"/>
<dbReference type="PANTHER" id="PTHR31286:SF167">
    <property type="entry name" value="OS09G0268800 PROTEIN"/>
    <property type="match status" value="1"/>
</dbReference>
<dbReference type="Proteomes" id="UP000035740">
    <property type="component" value="Unassembled WGS sequence"/>
</dbReference>
<protein>
    <recommendedName>
        <fullName evidence="2">Zinc knuckle CX2CX4HX4C domain-containing protein</fullName>
    </recommendedName>
</protein>
<dbReference type="PANTHER" id="PTHR31286">
    <property type="entry name" value="GLYCINE-RICH CELL WALL STRUCTURAL PROTEIN 1.8-LIKE"/>
    <property type="match status" value="1"/>
</dbReference>
<gene>
    <name evidence="3" type="ORF">BVRB_009020</name>
</gene>
<name>A0A0J8DWW6_BETVV</name>
<dbReference type="OrthoDB" id="852325at2759"/>
<feature type="region of interest" description="Disordered" evidence="1">
    <location>
        <begin position="449"/>
        <end position="503"/>
    </location>
</feature>
<evidence type="ECO:0000259" key="2">
    <source>
        <dbReference type="Pfam" id="PF14392"/>
    </source>
</evidence>
<organism evidence="3 4">
    <name type="scientific">Beta vulgaris subsp. vulgaris</name>
    <name type="common">Beet</name>
    <dbReference type="NCBI Taxonomy" id="3555"/>
    <lineage>
        <taxon>Eukaryota</taxon>
        <taxon>Viridiplantae</taxon>
        <taxon>Streptophyta</taxon>
        <taxon>Embryophyta</taxon>
        <taxon>Tracheophyta</taxon>
        <taxon>Spermatophyta</taxon>
        <taxon>Magnoliopsida</taxon>
        <taxon>eudicotyledons</taxon>
        <taxon>Gunneridae</taxon>
        <taxon>Pentapetalae</taxon>
        <taxon>Caryophyllales</taxon>
        <taxon>Chenopodiaceae</taxon>
        <taxon>Betoideae</taxon>
        <taxon>Beta</taxon>
    </lineage>
</organism>
<dbReference type="Gramene" id="KMS95355">
    <property type="protein sequence ID" value="KMS95355"/>
    <property type="gene ID" value="BVRB_009020"/>
</dbReference>
<evidence type="ECO:0000313" key="3">
    <source>
        <dbReference type="EMBL" id="KMS95355.1"/>
    </source>
</evidence>
<dbReference type="AlphaFoldDB" id="A0A0J8DWW6"/>
<feature type="region of interest" description="Disordered" evidence="1">
    <location>
        <begin position="284"/>
        <end position="384"/>
    </location>
</feature>
<evidence type="ECO:0000313" key="4">
    <source>
        <dbReference type="Proteomes" id="UP000035740"/>
    </source>
</evidence>
<keyword evidence="4" id="KW-1185">Reference proteome</keyword>
<feature type="compositionally biased region" description="Acidic residues" evidence="1">
    <location>
        <begin position="287"/>
        <end position="304"/>
    </location>
</feature>
<feature type="domain" description="Zinc knuckle CX2CX4HX4C" evidence="2">
    <location>
        <begin position="194"/>
        <end position="226"/>
    </location>
</feature>
<reference evidence="3 4" key="1">
    <citation type="journal article" date="2014" name="Nature">
        <title>The genome of the recently domesticated crop plant sugar beet (Beta vulgaris).</title>
        <authorList>
            <person name="Dohm J.C."/>
            <person name="Minoche A.E."/>
            <person name="Holtgrawe D."/>
            <person name="Capella-Gutierrez S."/>
            <person name="Zakrzewski F."/>
            <person name="Tafer H."/>
            <person name="Rupp O."/>
            <person name="Sorensen T.R."/>
            <person name="Stracke R."/>
            <person name="Reinhardt R."/>
            <person name="Goesmann A."/>
            <person name="Kraft T."/>
            <person name="Schulz B."/>
            <person name="Stadler P.F."/>
            <person name="Schmidt T."/>
            <person name="Gabaldon T."/>
            <person name="Lehrach H."/>
            <person name="Weisshaar B."/>
            <person name="Himmelbauer H."/>
        </authorList>
    </citation>
    <scope>NUCLEOTIDE SEQUENCE [LARGE SCALE GENOMIC DNA]</scope>
    <source>
        <tissue evidence="3">Taproot</tissue>
    </source>
</reference>
<sequence>MNNQNNPHHHHHHNQESNILRRVGIQIESEDQDTNQDDYILYNTILGKVKDIREFTEQQISNWVTSSWITHDSIQVKKVGKIFFFLCTDDRDRAGLIEIGSANFQGALILFTKCQPQNSFSSHSFQRTPIWIKVEGLPLLYNKLSVARRALEKLGTILYFDSNSLKEGFKDYLRAKVLIPINNPLVPGVYFNRQEGPRVWVDFRYEGVFTFCSKCGRIGHRRPRCRIPMAVAKNHFAMVLEDIGQGIFLPIVSPFITPLFTNKLIGLKRVERLRTTRINLVQHSEERDAEGDSLSEQTIDEDENNNNNNNDGSSSSDSSNNDDSPPQNNGNSEGQSRNKEGNHNVALDANRNDSHSAGTSKRKRDHSSGNQHSHKSKNQVPLMNQGVRKIPSASVSGSLKIINFHQCKPGRQKLQSTVEATTTVFKVQGNAKNSIPKEHSMLVNLHKRKGDPAGQKVKEISGNFKKRKKRSEELLDFNLPNYQKKEDPLLKPAPKKQSESSSK</sequence>
<feature type="compositionally biased region" description="Low complexity" evidence="1">
    <location>
        <begin position="305"/>
        <end position="332"/>
    </location>
</feature>
<dbReference type="EMBL" id="KQ090480">
    <property type="protein sequence ID" value="KMS95355.1"/>
    <property type="molecule type" value="Genomic_DNA"/>
</dbReference>